<feature type="transmembrane region" description="Helical" evidence="1">
    <location>
        <begin position="128"/>
        <end position="146"/>
    </location>
</feature>
<feature type="transmembrane region" description="Helical" evidence="1">
    <location>
        <begin position="32"/>
        <end position="54"/>
    </location>
</feature>
<keyword evidence="1" id="KW-0812">Transmembrane</keyword>
<gene>
    <name evidence="2" type="ORF">GCM10007183_03500</name>
</gene>
<reference evidence="3" key="1">
    <citation type="journal article" date="2019" name="Int. J. Syst. Evol. Microbiol.">
        <title>The Global Catalogue of Microorganisms (GCM) 10K type strain sequencing project: providing services to taxonomists for standard genome sequencing and annotation.</title>
        <authorList>
            <consortium name="The Broad Institute Genomics Platform"/>
            <consortium name="The Broad Institute Genome Sequencing Center for Infectious Disease"/>
            <person name="Wu L."/>
            <person name="Ma J."/>
        </authorList>
    </citation>
    <scope>NUCLEOTIDE SEQUENCE [LARGE SCALE GENOMIC DNA]</scope>
    <source>
        <strain evidence="3">CCM 4175</strain>
    </source>
</reference>
<dbReference type="Proteomes" id="UP000652995">
    <property type="component" value="Unassembled WGS sequence"/>
</dbReference>
<sequence>MIIWCLGYRIDKLSNFVNKDLKNKVLHTFSLIYDHLILCTFIFICIVLIILFIYKGLGTYKFTFNEKEYTDGTSRSVNYVAAINRIINLYILILTKYWIYYFLVLLFFNNVRYDYLSERSIEINSGLGILKILILISYILKSIFILKIPIDRTTFRINREKLELRYIILNEKNRYLIVKPSYREKTIYYVVEKEMINGSDDSFEIINRSENWDEIVYHFDYLCNKRDNM</sequence>
<keyword evidence="1" id="KW-1133">Transmembrane helix</keyword>
<dbReference type="EMBL" id="BMCB01000002">
    <property type="protein sequence ID" value="GGA82585.1"/>
    <property type="molecule type" value="Genomic_DNA"/>
</dbReference>
<name>A0ABQ1HNQ8_9STAP</name>
<comment type="caution">
    <text evidence="2">The sequence shown here is derived from an EMBL/GenBank/DDBJ whole genome shotgun (WGS) entry which is preliminary data.</text>
</comment>
<accession>A0ABQ1HNQ8</accession>
<evidence type="ECO:0000256" key="1">
    <source>
        <dbReference type="SAM" id="Phobius"/>
    </source>
</evidence>
<evidence type="ECO:0000313" key="2">
    <source>
        <dbReference type="EMBL" id="GGA82585.1"/>
    </source>
</evidence>
<keyword evidence="3" id="KW-1185">Reference proteome</keyword>
<keyword evidence="1" id="KW-0472">Membrane</keyword>
<protein>
    <submittedName>
        <fullName evidence="2">Uncharacterized protein</fullName>
    </submittedName>
</protein>
<feature type="transmembrane region" description="Helical" evidence="1">
    <location>
        <begin position="89"/>
        <end position="108"/>
    </location>
</feature>
<organism evidence="2 3">
    <name type="scientific">Staphylococcus muscae</name>
    <dbReference type="NCBI Taxonomy" id="1294"/>
    <lineage>
        <taxon>Bacteria</taxon>
        <taxon>Bacillati</taxon>
        <taxon>Bacillota</taxon>
        <taxon>Bacilli</taxon>
        <taxon>Bacillales</taxon>
        <taxon>Staphylococcaceae</taxon>
        <taxon>Staphylococcus</taxon>
    </lineage>
</organism>
<proteinExistence type="predicted"/>
<evidence type="ECO:0000313" key="3">
    <source>
        <dbReference type="Proteomes" id="UP000652995"/>
    </source>
</evidence>